<evidence type="ECO:0000313" key="2">
    <source>
        <dbReference type="Proteomes" id="UP001211907"/>
    </source>
</evidence>
<evidence type="ECO:0000313" key="1">
    <source>
        <dbReference type="EMBL" id="KAJ3098037.1"/>
    </source>
</evidence>
<accession>A0AAD5STF6</accession>
<reference evidence="1" key="1">
    <citation type="submission" date="2020-05" db="EMBL/GenBank/DDBJ databases">
        <title>Phylogenomic resolution of chytrid fungi.</title>
        <authorList>
            <person name="Stajich J.E."/>
            <person name="Amses K."/>
            <person name="Simmons R."/>
            <person name="Seto K."/>
            <person name="Myers J."/>
            <person name="Bonds A."/>
            <person name="Quandt C.A."/>
            <person name="Barry K."/>
            <person name="Liu P."/>
            <person name="Grigoriev I."/>
            <person name="Longcore J.E."/>
            <person name="James T.Y."/>
        </authorList>
    </citation>
    <scope>NUCLEOTIDE SEQUENCE</scope>
    <source>
        <strain evidence="1">JEL0513</strain>
    </source>
</reference>
<name>A0AAD5STF6_9FUNG</name>
<protein>
    <submittedName>
        <fullName evidence="1">Uncharacterized protein</fullName>
    </submittedName>
</protein>
<gene>
    <name evidence="1" type="ORF">HK100_005199</name>
</gene>
<keyword evidence="2" id="KW-1185">Reference proteome</keyword>
<dbReference type="AlphaFoldDB" id="A0AAD5STF6"/>
<proteinExistence type="predicted"/>
<organism evidence="1 2">
    <name type="scientific">Physocladia obscura</name>
    <dbReference type="NCBI Taxonomy" id="109957"/>
    <lineage>
        <taxon>Eukaryota</taxon>
        <taxon>Fungi</taxon>
        <taxon>Fungi incertae sedis</taxon>
        <taxon>Chytridiomycota</taxon>
        <taxon>Chytridiomycota incertae sedis</taxon>
        <taxon>Chytridiomycetes</taxon>
        <taxon>Chytridiales</taxon>
        <taxon>Chytriomycetaceae</taxon>
        <taxon>Physocladia</taxon>
    </lineage>
</organism>
<dbReference type="EMBL" id="JADGJH010002454">
    <property type="protein sequence ID" value="KAJ3098037.1"/>
    <property type="molecule type" value="Genomic_DNA"/>
</dbReference>
<comment type="caution">
    <text evidence="1">The sequence shown here is derived from an EMBL/GenBank/DDBJ whole genome shotgun (WGS) entry which is preliminary data.</text>
</comment>
<dbReference type="Proteomes" id="UP001211907">
    <property type="component" value="Unassembled WGS sequence"/>
</dbReference>
<sequence>MFCSNNDNGKSKSRGLQLVESADFNGLFEQGADVGAKLLVEGVRDVRGETGLLFVALDDGEVLLVGGVLHDEPRQGAGVPRVDGAGLEQLGVQLGDGVGVGLGAQVDDERVDH</sequence>